<dbReference type="NCBIfam" id="TIGR00044">
    <property type="entry name" value="YggS family pyridoxal phosphate-dependent enzyme"/>
    <property type="match status" value="1"/>
</dbReference>
<evidence type="ECO:0000313" key="6">
    <source>
        <dbReference type="EMBL" id="PSJ41562.1"/>
    </source>
</evidence>
<comment type="caution">
    <text evidence="6">The sequence shown here is derived from an EMBL/GenBank/DDBJ whole genome shotgun (WGS) entry which is preliminary data.</text>
</comment>
<feature type="domain" description="Alanine racemase N-terminal" evidence="5">
    <location>
        <begin position="9"/>
        <end position="220"/>
    </location>
</feature>
<evidence type="ECO:0000259" key="5">
    <source>
        <dbReference type="Pfam" id="PF01168"/>
    </source>
</evidence>
<protein>
    <recommendedName>
        <fullName evidence="2">Pyridoxal phosphate homeostasis protein</fullName>
        <shortName evidence="2">PLP homeostasis protein</shortName>
    </recommendedName>
</protein>
<reference evidence="6 7" key="1">
    <citation type="submission" date="2018-03" db="EMBL/GenBank/DDBJ databases">
        <title>The draft genome of Sphingosinicella sp. GL-C-18.</title>
        <authorList>
            <person name="Liu L."/>
            <person name="Li L."/>
            <person name="Liang L."/>
            <person name="Zhang X."/>
            <person name="Wang T."/>
        </authorList>
    </citation>
    <scope>NUCLEOTIDE SEQUENCE [LARGE SCALE GENOMIC DNA]</scope>
    <source>
        <strain evidence="6 7">GL-C-18</strain>
    </source>
</reference>
<organism evidence="6 7">
    <name type="scientific">Allosphingosinicella deserti</name>
    <dbReference type="NCBI Taxonomy" id="2116704"/>
    <lineage>
        <taxon>Bacteria</taxon>
        <taxon>Pseudomonadati</taxon>
        <taxon>Pseudomonadota</taxon>
        <taxon>Alphaproteobacteria</taxon>
        <taxon>Sphingomonadales</taxon>
        <taxon>Sphingomonadaceae</taxon>
        <taxon>Allosphingosinicella</taxon>
    </lineage>
</organism>
<dbReference type="InterPro" id="IPR001608">
    <property type="entry name" value="Ala_racemase_N"/>
</dbReference>
<dbReference type="OrthoDB" id="9804072at2"/>
<dbReference type="GO" id="GO:0030170">
    <property type="term" value="F:pyridoxal phosphate binding"/>
    <property type="evidence" value="ECO:0007669"/>
    <property type="project" value="UniProtKB-UniRule"/>
</dbReference>
<dbReference type="PANTHER" id="PTHR10146">
    <property type="entry name" value="PROLINE SYNTHETASE CO-TRANSCRIBED BACTERIAL HOMOLOG PROTEIN"/>
    <property type="match status" value="1"/>
</dbReference>
<dbReference type="SUPFAM" id="SSF51419">
    <property type="entry name" value="PLP-binding barrel"/>
    <property type="match status" value="1"/>
</dbReference>
<dbReference type="FunFam" id="3.20.20.10:FF:000018">
    <property type="entry name" value="Pyridoxal phosphate homeostasis protein"/>
    <property type="match status" value="1"/>
</dbReference>
<proteinExistence type="inferred from homology"/>
<evidence type="ECO:0000256" key="4">
    <source>
        <dbReference type="RuleBase" id="RU004514"/>
    </source>
</evidence>
<keyword evidence="1 2" id="KW-0663">Pyridoxal phosphate</keyword>
<comment type="similarity">
    <text evidence="2 4">Belongs to the pyridoxal phosphate-binding protein YggS/PROSC family.</text>
</comment>
<dbReference type="AlphaFoldDB" id="A0A2P7QUB2"/>
<dbReference type="PANTHER" id="PTHR10146:SF14">
    <property type="entry name" value="PYRIDOXAL PHOSPHATE HOMEOSTASIS PROTEIN"/>
    <property type="match status" value="1"/>
</dbReference>
<feature type="modified residue" description="N6-(pyridoxal phosphate)lysine" evidence="2 3">
    <location>
        <position position="37"/>
    </location>
</feature>
<evidence type="ECO:0000256" key="3">
    <source>
        <dbReference type="PIRSR" id="PIRSR004848-1"/>
    </source>
</evidence>
<evidence type="ECO:0000256" key="2">
    <source>
        <dbReference type="HAMAP-Rule" id="MF_02087"/>
    </source>
</evidence>
<comment type="function">
    <text evidence="2">Pyridoxal 5'-phosphate (PLP)-binding protein, which is involved in PLP homeostasis.</text>
</comment>
<dbReference type="EMBL" id="PXYI01000002">
    <property type="protein sequence ID" value="PSJ41562.1"/>
    <property type="molecule type" value="Genomic_DNA"/>
</dbReference>
<evidence type="ECO:0000256" key="1">
    <source>
        <dbReference type="ARBA" id="ARBA00022898"/>
    </source>
</evidence>
<gene>
    <name evidence="6" type="ORF">C7I55_04430</name>
</gene>
<dbReference type="HAMAP" id="MF_02087">
    <property type="entry name" value="PLP_homeostasis"/>
    <property type="match status" value="1"/>
</dbReference>
<dbReference type="RefSeq" id="WP_106511723.1">
    <property type="nucleotide sequence ID" value="NZ_PXYI01000002.1"/>
</dbReference>
<dbReference type="Gene3D" id="3.20.20.10">
    <property type="entry name" value="Alanine racemase"/>
    <property type="match status" value="1"/>
</dbReference>
<accession>A0A2P7QUB2</accession>
<name>A0A2P7QUB2_9SPHN</name>
<dbReference type="Pfam" id="PF01168">
    <property type="entry name" value="Ala_racemase_N"/>
    <property type="match status" value="1"/>
</dbReference>
<dbReference type="InterPro" id="IPR029066">
    <property type="entry name" value="PLP-binding_barrel"/>
</dbReference>
<comment type="cofactor">
    <cofactor evidence="3">
        <name>pyridoxal 5'-phosphate</name>
        <dbReference type="ChEBI" id="CHEBI:597326"/>
    </cofactor>
</comment>
<dbReference type="CDD" id="cd00635">
    <property type="entry name" value="PLPDE_III_YBL036c_like"/>
    <property type="match status" value="1"/>
</dbReference>
<keyword evidence="7" id="KW-1185">Reference proteome</keyword>
<dbReference type="Proteomes" id="UP000241167">
    <property type="component" value="Unassembled WGS sequence"/>
</dbReference>
<evidence type="ECO:0000313" key="7">
    <source>
        <dbReference type="Proteomes" id="UP000241167"/>
    </source>
</evidence>
<dbReference type="InterPro" id="IPR011078">
    <property type="entry name" value="PyrdxlP_homeostasis"/>
</dbReference>
<sequence>MNGAAEERLSEIRSRIDKAAELARRKAVDVTLIAISKTHDAQAIRPLLASGQRVFGENRVQEAEAKWPALQREFPDVVLHHVGQLQSNKADEAVALFDAIHGVDRPSLVTALAKAMEKTGRRPDCFLQVNVGDEPQKGGCPVAELPTLIEGAREAGLPIIGLMCVPPADVEPAPYFALLAKLARRHGLGALSMGMSGDFETAVTIGATHVRVGTALFGERA</sequence>
<dbReference type="PIRSF" id="PIRSF004848">
    <property type="entry name" value="YBL036c_PLPDEIII"/>
    <property type="match status" value="1"/>
</dbReference>